<dbReference type="InterPro" id="IPR052190">
    <property type="entry name" value="Euk-Arch_PrmC-MTase"/>
</dbReference>
<dbReference type="SUPFAM" id="SSF53335">
    <property type="entry name" value="S-adenosyl-L-methionine-dependent methyltransferases"/>
    <property type="match status" value="1"/>
</dbReference>
<proteinExistence type="predicted"/>
<dbReference type="PANTHER" id="PTHR45875:SF1">
    <property type="entry name" value="METHYLTRANSFERASE N6AMT1"/>
    <property type="match status" value="1"/>
</dbReference>
<dbReference type="EMBL" id="CAFBLP010000120">
    <property type="protein sequence ID" value="CAB4892576.1"/>
    <property type="molecule type" value="Genomic_DNA"/>
</dbReference>
<dbReference type="InterPro" id="IPR013216">
    <property type="entry name" value="Methyltransf_11"/>
</dbReference>
<dbReference type="Gene3D" id="3.40.50.150">
    <property type="entry name" value="Vaccinia Virus protein VP39"/>
    <property type="match status" value="1"/>
</dbReference>
<name>A0A6J7FAX1_9ZZZZ</name>
<dbReference type="GO" id="GO:0035657">
    <property type="term" value="C:eRF1 methyltransferase complex"/>
    <property type="evidence" value="ECO:0007669"/>
    <property type="project" value="TreeGrafter"/>
</dbReference>
<evidence type="ECO:0000259" key="4">
    <source>
        <dbReference type="Pfam" id="PF08241"/>
    </source>
</evidence>
<dbReference type="GO" id="GO:0008276">
    <property type="term" value="F:protein methyltransferase activity"/>
    <property type="evidence" value="ECO:0007669"/>
    <property type="project" value="TreeGrafter"/>
</dbReference>
<reference evidence="5" key="1">
    <citation type="submission" date="2020-05" db="EMBL/GenBank/DDBJ databases">
        <authorList>
            <person name="Chiriac C."/>
            <person name="Salcher M."/>
            <person name="Ghai R."/>
            <person name="Kavagutti S V."/>
        </authorList>
    </citation>
    <scope>NUCLEOTIDE SEQUENCE</scope>
</reference>
<dbReference type="InterPro" id="IPR029063">
    <property type="entry name" value="SAM-dependent_MTases_sf"/>
</dbReference>
<evidence type="ECO:0000256" key="1">
    <source>
        <dbReference type="ARBA" id="ARBA00022603"/>
    </source>
</evidence>
<evidence type="ECO:0000313" key="5">
    <source>
        <dbReference type="EMBL" id="CAB4892576.1"/>
    </source>
</evidence>
<dbReference type="PANTHER" id="PTHR45875">
    <property type="entry name" value="METHYLTRANSFERASE N6AMT1"/>
    <property type="match status" value="1"/>
</dbReference>
<feature type="domain" description="Methyltransferase type 11" evidence="4">
    <location>
        <begin position="78"/>
        <end position="148"/>
    </location>
</feature>
<organism evidence="5">
    <name type="scientific">freshwater metagenome</name>
    <dbReference type="NCBI Taxonomy" id="449393"/>
    <lineage>
        <taxon>unclassified sequences</taxon>
        <taxon>metagenomes</taxon>
        <taxon>ecological metagenomes</taxon>
    </lineage>
</organism>
<dbReference type="Pfam" id="PF08241">
    <property type="entry name" value="Methyltransf_11"/>
    <property type="match status" value="1"/>
</dbReference>
<protein>
    <submittedName>
        <fullName evidence="5">Unannotated protein</fullName>
    </submittedName>
</protein>
<evidence type="ECO:0000256" key="2">
    <source>
        <dbReference type="ARBA" id="ARBA00022679"/>
    </source>
</evidence>
<keyword evidence="2" id="KW-0808">Transferase</keyword>
<dbReference type="AlphaFoldDB" id="A0A6J7FAX1"/>
<gene>
    <name evidence="5" type="ORF">UFOPK3376_02963</name>
</gene>
<dbReference type="CDD" id="cd02440">
    <property type="entry name" value="AdoMet_MTases"/>
    <property type="match status" value="1"/>
</dbReference>
<evidence type="ECO:0000256" key="3">
    <source>
        <dbReference type="ARBA" id="ARBA00022691"/>
    </source>
</evidence>
<sequence length="259" mass="27167">MQRIVGGATPLAALIGTGAADIDDEGKVALRFEVLAGSGALSILPRPGLLGERVYAGPDTWILFEHVWRFGLGGERALEMGTGTGLVAALLSSRYRSVIGTDITDEAVATAALSRQLLEPLARERLAVVQTDVGAGLRPSTFDLVAANAPWVPSSSAHGNTFADGGPTGSELPLRFLTEGIDLLSPIGLLVLMCADLRFDDGRAPLHDALSHLRAQGFMTEVIVTPKVAPFSFEGDGSSAALAGLRSADHVTVIVYRRQ</sequence>
<accession>A0A6J7FAX1</accession>
<keyword evidence="1" id="KW-0489">Methyltransferase</keyword>
<dbReference type="GO" id="GO:0032259">
    <property type="term" value="P:methylation"/>
    <property type="evidence" value="ECO:0007669"/>
    <property type="project" value="UniProtKB-KW"/>
</dbReference>
<dbReference type="GO" id="GO:0008757">
    <property type="term" value="F:S-adenosylmethionine-dependent methyltransferase activity"/>
    <property type="evidence" value="ECO:0007669"/>
    <property type="project" value="InterPro"/>
</dbReference>
<keyword evidence="3" id="KW-0949">S-adenosyl-L-methionine</keyword>